<dbReference type="AlphaFoldDB" id="A0AAP0MQ10"/>
<gene>
    <name evidence="1" type="ORF">WN944_009563</name>
</gene>
<accession>A0AAP0MQ10</accession>
<reference evidence="1 2" key="1">
    <citation type="submission" date="2024-05" db="EMBL/GenBank/DDBJ databases">
        <title>Haplotype-resolved chromosome-level genome assembly of Huyou (Citrus changshanensis).</title>
        <authorList>
            <person name="Miao C."/>
            <person name="Chen W."/>
            <person name="Wu Y."/>
            <person name="Wang L."/>
            <person name="Zhao S."/>
            <person name="Grierson D."/>
            <person name="Xu C."/>
            <person name="Chen K."/>
        </authorList>
    </citation>
    <scope>NUCLEOTIDE SEQUENCE [LARGE SCALE GENOMIC DNA]</scope>
    <source>
        <strain evidence="1">01-14</strain>
        <tissue evidence="1">Leaf</tissue>
    </source>
</reference>
<dbReference type="Proteomes" id="UP001428341">
    <property type="component" value="Unassembled WGS sequence"/>
</dbReference>
<comment type="caution">
    <text evidence="1">The sequence shown here is derived from an EMBL/GenBank/DDBJ whole genome shotgun (WGS) entry which is preliminary data.</text>
</comment>
<sequence>MAGMFATIALTLEELCRPRVTGIVTNINSNSSGSTDPTRTSKYLNAGVLVLHLKLSSVKNCLCSSTCSPGHYAHGRAIQMKQSSRHFGFSNIEAGDVDEFSHVDMARTGPFEQGSSKAMPASTISPLRLVGRHGRARQIGPARLTCVPCRAVRTCVVPRATRPIGHLYTNPTKTYSHMPPNLWAISISNNSFSGQILQCLGNCTLGCLDVRMNNLHDRIPQTYAKGCSLYAQAEWQSPGGTIVTMFG</sequence>
<dbReference type="EMBL" id="JBCGBO010000002">
    <property type="protein sequence ID" value="KAK9221138.1"/>
    <property type="molecule type" value="Genomic_DNA"/>
</dbReference>
<name>A0AAP0MQ10_9ROSI</name>
<dbReference type="Gene3D" id="3.80.10.10">
    <property type="entry name" value="Ribonuclease Inhibitor"/>
    <property type="match status" value="1"/>
</dbReference>
<evidence type="ECO:0000313" key="2">
    <source>
        <dbReference type="Proteomes" id="UP001428341"/>
    </source>
</evidence>
<evidence type="ECO:0000313" key="1">
    <source>
        <dbReference type="EMBL" id="KAK9221138.1"/>
    </source>
</evidence>
<keyword evidence="2" id="KW-1185">Reference proteome</keyword>
<organism evidence="1 2">
    <name type="scientific">Citrus x changshan-huyou</name>
    <dbReference type="NCBI Taxonomy" id="2935761"/>
    <lineage>
        <taxon>Eukaryota</taxon>
        <taxon>Viridiplantae</taxon>
        <taxon>Streptophyta</taxon>
        <taxon>Embryophyta</taxon>
        <taxon>Tracheophyta</taxon>
        <taxon>Spermatophyta</taxon>
        <taxon>Magnoliopsida</taxon>
        <taxon>eudicotyledons</taxon>
        <taxon>Gunneridae</taxon>
        <taxon>Pentapetalae</taxon>
        <taxon>rosids</taxon>
        <taxon>malvids</taxon>
        <taxon>Sapindales</taxon>
        <taxon>Rutaceae</taxon>
        <taxon>Aurantioideae</taxon>
        <taxon>Citrus</taxon>
    </lineage>
</organism>
<protein>
    <submittedName>
        <fullName evidence="1">Uncharacterized protein</fullName>
    </submittedName>
</protein>
<proteinExistence type="predicted"/>
<dbReference type="InterPro" id="IPR032675">
    <property type="entry name" value="LRR_dom_sf"/>
</dbReference>